<accession>A0A2W6I1A6</accession>
<evidence type="ECO:0000313" key="1">
    <source>
        <dbReference type="EMBL" id="PZS87686.1"/>
    </source>
</evidence>
<proteinExistence type="predicted"/>
<protein>
    <submittedName>
        <fullName evidence="1">Uncharacterized protein</fullName>
    </submittedName>
</protein>
<evidence type="ECO:0000313" key="2">
    <source>
        <dbReference type="Proteomes" id="UP000249614"/>
    </source>
</evidence>
<dbReference type="Proteomes" id="UP000249614">
    <property type="component" value="Unassembled WGS sequence"/>
</dbReference>
<name>A0A2W6I1A6_STEMA</name>
<organism evidence="1 2">
    <name type="scientific">Stenotrophomonas maltophilia</name>
    <name type="common">Pseudomonas maltophilia</name>
    <name type="synonym">Xanthomonas maltophilia</name>
    <dbReference type="NCBI Taxonomy" id="40324"/>
    <lineage>
        <taxon>Bacteria</taxon>
        <taxon>Pseudomonadati</taxon>
        <taxon>Pseudomonadota</taxon>
        <taxon>Gammaproteobacteria</taxon>
        <taxon>Lysobacterales</taxon>
        <taxon>Lysobacteraceae</taxon>
        <taxon>Stenotrophomonas</taxon>
        <taxon>Stenotrophomonas maltophilia group</taxon>
    </lineage>
</organism>
<comment type="caution">
    <text evidence="1">The sequence shown here is derived from an EMBL/GenBank/DDBJ whole genome shotgun (WGS) entry which is preliminary data.</text>
</comment>
<dbReference type="EMBL" id="LXXM01000226">
    <property type="protein sequence ID" value="PZS87686.1"/>
    <property type="molecule type" value="Genomic_DNA"/>
</dbReference>
<dbReference type="AlphaFoldDB" id="A0A2W6I1A6"/>
<sequence length="73" mass="8269">MNWQQALGAYDAYLADDGRIVRKGKTLGVTITEKKNRLRIESVAGTLLASGPVEGKTVERFVESFWFWQKEAH</sequence>
<gene>
    <name evidence="1" type="ORF">A7X83_01715</name>
</gene>
<dbReference type="RefSeq" id="WP_111113649.1">
    <property type="nucleotide sequence ID" value="NZ_LXXM01000226.1"/>
</dbReference>
<reference evidence="1 2" key="1">
    <citation type="submission" date="2016-05" db="EMBL/GenBank/DDBJ databases">
        <authorList>
            <person name="Lavstsen T."/>
            <person name="Jespersen J.S."/>
        </authorList>
    </citation>
    <scope>NUCLEOTIDE SEQUENCE [LARGE SCALE GENOMIC DNA]</scope>
    <source>
        <strain evidence="1 2">SM-5815</strain>
    </source>
</reference>